<dbReference type="EMBL" id="JBHSSW010000066">
    <property type="protein sequence ID" value="MFC6199605.1"/>
    <property type="molecule type" value="Genomic_DNA"/>
</dbReference>
<feature type="chain" id="PRO_5046596550" evidence="1">
    <location>
        <begin position="28"/>
        <end position="520"/>
    </location>
</feature>
<gene>
    <name evidence="2" type="ORF">ACFQDM_16105</name>
</gene>
<reference evidence="3" key="1">
    <citation type="journal article" date="2019" name="Int. J. Syst. Evol. Microbiol.">
        <title>The Global Catalogue of Microorganisms (GCM) 10K type strain sequencing project: providing services to taxonomists for standard genome sequencing and annotation.</title>
        <authorList>
            <consortium name="The Broad Institute Genomics Platform"/>
            <consortium name="The Broad Institute Genome Sequencing Center for Infectious Disease"/>
            <person name="Wu L."/>
            <person name="Ma J."/>
        </authorList>
    </citation>
    <scope>NUCLEOTIDE SEQUENCE [LARGE SCALE GENOMIC DNA]</scope>
    <source>
        <strain evidence="3">CGMCC-1.15741</strain>
    </source>
</reference>
<dbReference type="PANTHER" id="PTHR48219:SF2">
    <property type="entry name" value="VACUOLAR PROTEIN SORTING-ASSOCIATED PROTEIN 62"/>
    <property type="match status" value="1"/>
</dbReference>
<evidence type="ECO:0000313" key="3">
    <source>
        <dbReference type="Proteomes" id="UP001596303"/>
    </source>
</evidence>
<dbReference type="Proteomes" id="UP001596303">
    <property type="component" value="Unassembled WGS sequence"/>
</dbReference>
<evidence type="ECO:0000256" key="1">
    <source>
        <dbReference type="SAM" id="SignalP"/>
    </source>
</evidence>
<evidence type="ECO:0000313" key="2">
    <source>
        <dbReference type="EMBL" id="MFC6199605.1"/>
    </source>
</evidence>
<keyword evidence="3" id="KW-1185">Reference proteome</keyword>
<name>A0ABW1SDH7_9PROT</name>
<dbReference type="RefSeq" id="WP_377380785.1">
    <property type="nucleotide sequence ID" value="NZ_JBHSSW010000066.1"/>
</dbReference>
<dbReference type="Pfam" id="PF06101">
    <property type="entry name" value="Vps62"/>
    <property type="match status" value="1"/>
</dbReference>
<dbReference type="InterPro" id="IPR009291">
    <property type="entry name" value="Vps62"/>
</dbReference>
<proteinExistence type="predicted"/>
<organism evidence="2 3">
    <name type="scientific">Ponticaulis profundi</name>
    <dbReference type="NCBI Taxonomy" id="2665222"/>
    <lineage>
        <taxon>Bacteria</taxon>
        <taxon>Pseudomonadati</taxon>
        <taxon>Pseudomonadota</taxon>
        <taxon>Alphaproteobacteria</taxon>
        <taxon>Hyphomonadales</taxon>
        <taxon>Hyphomonadaceae</taxon>
        <taxon>Ponticaulis</taxon>
    </lineage>
</organism>
<dbReference type="PANTHER" id="PTHR48219">
    <property type="entry name" value="VACUOLAR PROTEIN SORTING-ASSOCIATED PROTEIN 62-RELATED"/>
    <property type="match status" value="1"/>
</dbReference>
<keyword evidence="1" id="KW-0732">Signal</keyword>
<sequence length="520" mass="56620">MTNNTHRKTLKAFSLSACSALALTAFATLPAIPEEGVARTGVFEEHASLPSCDNAWSSIKSGIDKAYSETAGAIASEADSIAKATTDLAVHGNPDGIADFAASNWNEAKEAAKEAGSIYVKINAITSKYAVYQLLPDGKVKSFLDKANNTVAEMQGAMPLQTLEGFQGDVSEIGSDGWSLLSSINDPKEFAKKFAELNQKWDPAYTWTYLFTSDNIDEGIMRAAHAYNRQAEIIAAYGDDAGVDPEIVEAAVMYGNMQTAKQFIDKMTDENEKKAAQMMLIAFTGEALRGSVDPADHPFYKKARLQNTPATLVWDDRGSGGHHDISLWKGDVTSSKYSSCISLGDYAENNYHKVDGRTVICDAMDGRGDWWERPTDFTLVWSDRCSGAHMHGSVWAPVCPDGYTGVGFVAEASDGYSKPLPNQIACLKKDSSLFHYTTGRSGGMHWLLNDKGSGAKMNLEIVTRDFAGQPMMWAYPTHGYDFLDSIIPVAWGKPGRDVYSVADDLKSIDDKRKAAYEASK</sequence>
<comment type="caution">
    <text evidence="2">The sequence shown here is derived from an EMBL/GenBank/DDBJ whole genome shotgun (WGS) entry which is preliminary data.</text>
</comment>
<accession>A0ABW1SDH7</accession>
<feature type="signal peptide" evidence="1">
    <location>
        <begin position="1"/>
        <end position="27"/>
    </location>
</feature>
<protein>
    <submittedName>
        <fullName evidence="2">Vps62-related protein</fullName>
    </submittedName>
</protein>